<dbReference type="InterPro" id="IPR006515">
    <property type="entry name" value="PABP_1234"/>
</dbReference>
<evidence type="ECO:0000256" key="5">
    <source>
        <dbReference type="ARBA" id="ARBA00022884"/>
    </source>
</evidence>
<feature type="domain" description="RRM" evidence="9">
    <location>
        <begin position="305"/>
        <end position="381"/>
    </location>
</feature>
<dbReference type="InterPro" id="IPR002004">
    <property type="entry name" value="PABP_HYD_C"/>
</dbReference>
<feature type="domain" description="RRM" evidence="9">
    <location>
        <begin position="201"/>
        <end position="279"/>
    </location>
</feature>
<evidence type="ECO:0000256" key="2">
    <source>
        <dbReference type="ARBA" id="ARBA00008557"/>
    </source>
</evidence>
<dbReference type="SMART" id="SM00517">
    <property type="entry name" value="PolyA"/>
    <property type="match status" value="1"/>
</dbReference>
<sequence length="620" mass="69222">MECDSDISKMNPGPPSYPMASLYVGDLHSDITEAMLFEKFSTVGPVLSIRVCRDMITRRSLGYAYVNFQQPGDAERALEGMNFDMIKGRPIRIMWSQRDPSLRKSGVGNVFIKNLDKTIDNKAMYDTFSAFGNILSCKVAQDETGASKGYGFVHFETEEAANKSIEKVNGMLLNGKKVYVGRFIPRKEREKELGEKAKLFTNVYVKNFGEDFSDEMLKDMFEKYGRITSHKVMYKEDGSSRGFGFVAFEDPDAAERACMELNGKELVEGKPLYVGRAQKKAERQKELKRKFEQLKSERLTRYQGVNLYVKNLDDTIDDERLRKEFAPFGTITSAKVMLEDGRSKGFGFVCFSSPEEATKAVTEMNGRIVGTKPLYVALAQRKEDRKAHLTSQYMQRMASMRMQQMGQIFQPGSAGGYFVPTIPPTQRFYGPAQMTQIRPSPRWTAQPAVRPSTQSAASAYPNMQPPFRPAPRGPAQAALRSSMGARPITGQQGVATAASIRAPIVPQSGRPAGYKYTANMRNPPAPQPAVHIQGQEPLTTTMLAAAPLQEQKQMLGERLFPLIQRMHPDLAGKITGMLLEIDNSELLHMLEHGESLKAKVDEAVAVLQAHQAKQQATKKD</sequence>
<evidence type="ECO:0000256" key="8">
    <source>
        <dbReference type="SAM" id="MobiDB-lite"/>
    </source>
</evidence>
<proteinExistence type="inferred from homology"/>
<evidence type="ECO:0000256" key="7">
    <source>
        <dbReference type="RuleBase" id="RU362004"/>
    </source>
</evidence>
<evidence type="ECO:0000259" key="9">
    <source>
        <dbReference type="PROSITE" id="PS50102"/>
    </source>
</evidence>
<dbReference type="InterPro" id="IPR036053">
    <property type="entry name" value="PABP-dom"/>
</dbReference>
<feature type="domain" description="PABC" evidence="10">
    <location>
        <begin position="535"/>
        <end position="612"/>
    </location>
</feature>
<dbReference type="NCBIfam" id="TIGR01628">
    <property type="entry name" value="PABP-1234"/>
    <property type="match status" value="1"/>
</dbReference>
<dbReference type="PANTHER" id="PTHR24012">
    <property type="entry name" value="RNA BINDING PROTEIN"/>
    <property type="match status" value="1"/>
</dbReference>
<comment type="subcellular location">
    <subcellularLocation>
        <location evidence="1 7">Cytoplasm</location>
    </subcellularLocation>
</comment>
<keyword evidence="12" id="KW-1185">Reference proteome</keyword>
<evidence type="ECO:0000256" key="3">
    <source>
        <dbReference type="ARBA" id="ARBA00022490"/>
    </source>
</evidence>
<keyword evidence="5 6" id="KW-0694">RNA-binding</keyword>
<accession>A0ABN8ICD0</accession>
<feature type="non-terminal residue" evidence="11">
    <location>
        <position position="1"/>
    </location>
</feature>
<evidence type="ECO:0000256" key="1">
    <source>
        <dbReference type="ARBA" id="ARBA00004496"/>
    </source>
</evidence>
<dbReference type="Pfam" id="PF00076">
    <property type="entry name" value="RRM_1"/>
    <property type="match status" value="4"/>
</dbReference>
<evidence type="ECO:0000259" key="10">
    <source>
        <dbReference type="PROSITE" id="PS51309"/>
    </source>
</evidence>
<dbReference type="Pfam" id="PF00658">
    <property type="entry name" value="MLLE"/>
    <property type="match status" value="1"/>
</dbReference>
<dbReference type="InterPro" id="IPR035979">
    <property type="entry name" value="RBD_domain_sf"/>
</dbReference>
<reference evidence="11" key="1">
    <citation type="submission" date="2022-03" db="EMBL/GenBank/DDBJ databases">
        <authorList>
            <person name="Martin H S."/>
        </authorList>
    </citation>
    <scope>NUCLEOTIDE SEQUENCE</scope>
</reference>
<dbReference type="InterPro" id="IPR000504">
    <property type="entry name" value="RRM_dom"/>
</dbReference>
<feature type="domain" description="RRM" evidence="9">
    <location>
        <begin position="20"/>
        <end position="98"/>
    </location>
</feature>
<dbReference type="InterPro" id="IPR003954">
    <property type="entry name" value="RRM_euk-type"/>
</dbReference>
<dbReference type="SUPFAM" id="SSF63570">
    <property type="entry name" value="PABC (PABP) domain"/>
    <property type="match status" value="1"/>
</dbReference>
<evidence type="ECO:0000256" key="6">
    <source>
        <dbReference type="PROSITE-ProRule" id="PRU00176"/>
    </source>
</evidence>
<keyword evidence="4" id="KW-0677">Repeat</keyword>
<organism evidence="11 12">
    <name type="scientific">Iphiclides podalirius</name>
    <name type="common">scarce swallowtail</name>
    <dbReference type="NCBI Taxonomy" id="110791"/>
    <lineage>
        <taxon>Eukaryota</taxon>
        <taxon>Metazoa</taxon>
        <taxon>Ecdysozoa</taxon>
        <taxon>Arthropoda</taxon>
        <taxon>Hexapoda</taxon>
        <taxon>Insecta</taxon>
        <taxon>Pterygota</taxon>
        <taxon>Neoptera</taxon>
        <taxon>Endopterygota</taxon>
        <taxon>Lepidoptera</taxon>
        <taxon>Glossata</taxon>
        <taxon>Ditrysia</taxon>
        <taxon>Papilionoidea</taxon>
        <taxon>Papilionidae</taxon>
        <taxon>Papilioninae</taxon>
        <taxon>Iphiclides</taxon>
    </lineage>
</organism>
<feature type="domain" description="RRM" evidence="9">
    <location>
        <begin position="108"/>
        <end position="185"/>
    </location>
</feature>
<evidence type="ECO:0000313" key="11">
    <source>
        <dbReference type="EMBL" id="CAH2050369.1"/>
    </source>
</evidence>
<gene>
    <name evidence="11" type="ORF">IPOD504_LOCUS7406</name>
</gene>
<dbReference type="CDD" id="cd12379">
    <property type="entry name" value="RRM2_I_PABPs"/>
    <property type="match status" value="1"/>
</dbReference>
<dbReference type="SUPFAM" id="SSF54928">
    <property type="entry name" value="RNA-binding domain, RBD"/>
    <property type="match status" value="2"/>
</dbReference>
<dbReference type="SMART" id="SM00361">
    <property type="entry name" value="RRM_1"/>
    <property type="match status" value="3"/>
</dbReference>
<comment type="function">
    <text evidence="7">Binds the poly(A) tail of mRNA.</text>
</comment>
<evidence type="ECO:0000313" key="12">
    <source>
        <dbReference type="Proteomes" id="UP000837857"/>
    </source>
</evidence>
<dbReference type="InterPro" id="IPR045305">
    <property type="entry name" value="RRM2_I_PABPs"/>
</dbReference>
<dbReference type="CDD" id="cd12380">
    <property type="entry name" value="RRM3_I_PABPs"/>
    <property type="match status" value="1"/>
</dbReference>
<dbReference type="PROSITE" id="PS51309">
    <property type="entry name" value="PABC"/>
    <property type="match status" value="1"/>
</dbReference>
<dbReference type="Gene3D" id="1.10.1900.10">
    <property type="entry name" value="c-terminal domain of poly(a) binding protein"/>
    <property type="match status" value="1"/>
</dbReference>
<dbReference type="CDD" id="cd12378">
    <property type="entry name" value="RRM1_I_PABPs"/>
    <property type="match status" value="1"/>
</dbReference>
<protein>
    <recommendedName>
        <fullName evidence="7">Polyadenylate-binding protein</fullName>
        <shortName evidence="7">PABP</shortName>
    </recommendedName>
</protein>
<dbReference type="Proteomes" id="UP000837857">
    <property type="component" value="Chromosome 2"/>
</dbReference>
<dbReference type="InterPro" id="IPR012677">
    <property type="entry name" value="Nucleotide-bd_a/b_plait_sf"/>
</dbReference>
<name>A0ABN8ICD0_9NEOP</name>
<feature type="region of interest" description="Disordered" evidence="8">
    <location>
        <begin position="455"/>
        <end position="475"/>
    </location>
</feature>
<feature type="compositionally biased region" description="Pro residues" evidence="8">
    <location>
        <begin position="463"/>
        <end position="472"/>
    </location>
</feature>
<comment type="similarity">
    <text evidence="2 7">Belongs to the polyadenylate-binding protein type-1 family.</text>
</comment>
<dbReference type="SMART" id="SM00360">
    <property type="entry name" value="RRM"/>
    <property type="match status" value="4"/>
</dbReference>
<evidence type="ECO:0000256" key="4">
    <source>
        <dbReference type="ARBA" id="ARBA00022737"/>
    </source>
</evidence>
<dbReference type="CDD" id="cd12381">
    <property type="entry name" value="RRM4_I_PABPs"/>
    <property type="match status" value="1"/>
</dbReference>
<dbReference type="Gene3D" id="3.30.70.330">
    <property type="match status" value="4"/>
</dbReference>
<dbReference type="EMBL" id="OW152814">
    <property type="protein sequence ID" value="CAH2050369.1"/>
    <property type="molecule type" value="Genomic_DNA"/>
</dbReference>
<keyword evidence="3 7" id="KW-0963">Cytoplasm</keyword>
<dbReference type="InterPro" id="IPR034364">
    <property type="entry name" value="PABP_RRM1"/>
</dbReference>
<dbReference type="PROSITE" id="PS50102">
    <property type="entry name" value="RRM"/>
    <property type="match status" value="4"/>
</dbReference>